<evidence type="ECO:0000256" key="1">
    <source>
        <dbReference type="ARBA" id="ARBA00005189"/>
    </source>
</evidence>
<comment type="similarity">
    <text evidence="2">Belongs to the short-chain dehydrogenases/reductases (SDR) family. FabI subfamily.</text>
</comment>
<sequence>MTEQDDPTLSTPPILAGKKGLVVGVANERSIAWGLARRAASAGAELAFTYQGEALLKRVQPLAESVGSNLLVPMDVTDEAQVDAAFDAVSKEFGSLDFLVHSIAFADREDLKGRTLDTSRDGFLMAMEISVYSLLHLVRKAEPMMNEGGSIVTMTYYGSMKAVPNYNVMGIAKASLEASVRYLAGDLGKKNIRINAISAGPIKTLAASGVSGLRSMLSQLAERSPLRRNVDIDDVGAAGLYLLSALSKGVTGEVHYVDAGFNTTAM</sequence>
<dbReference type="EMBL" id="UINC01002907">
    <property type="protein sequence ID" value="SVA01475.1"/>
    <property type="molecule type" value="Genomic_DNA"/>
</dbReference>
<dbReference type="GO" id="GO:0006633">
    <property type="term" value="P:fatty acid biosynthetic process"/>
    <property type="evidence" value="ECO:0007669"/>
    <property type="project" value="UniProtKB-KW"/>
</dbReference>
<accession>A0A381SBK3</accession>
<dbReference type="Pfam" id="PF13561">
    <property type="entry name" value="adh_short_C2"/>
    <property type="match status" value="1"/>
</dbReference>
<dbReference type="PANTHER" id="PTHR43159">
    <property type="entry name" value="ENOYL-[ACYL-CARRIER-PROTEIN] REDUCTASE"/>
    <property type="match status" value="1"/>
</dbReference>
<evidence type="ECO:0000256" key="2">
    <source>
        <dbReference type="ARBA" id="ARBA00009233"/>
    </source>
</evidence>
<organism evidence="9">
    <name type="scientific">marine metagenome</name>
    <dbReference type="NCBI Taxonomy" id="408172"/>
    <lineage>
        <taxon>unclassified sequences</taxon>
        <taxon>metagenomes</taxon>
        <taxon>ecological metagenomes</taxon>
    </lineage>
</organism>
<keyword evidence="6" id="KW-0520">NAD</keyword>
<evidence type="ECO:0000256" key="3">
    <source>
        <dbReference type="ARBA" id="ARBA00022516"/>
    </source>
</evidence>
<keyword evidence="5" id="KW-0560">Oxidoreductase</keyword>
<dbReference type="PRINTS" id="PR00081">
    <property type="entry name" value="GDHRDH"/>
</dbReference>
<dbReference type="Gene3D" id="1.10.8.400">
    <property type="entry name" value="Enoyl acyl carrier protein reductase"/>
    <property type="match status" value="1"/>
</dbReference>
<keyword evidence="7" id="KW-0443">Lipid metabolism</keyword>
<keyword evidence="3" id="KW-0444">Lipid biosynthesis</keyword>
<name>A0A381SBK3_9ZZZZ</name>
<dbReference type="InterPro" id="IPR002347">
    <property type="entry name" value="SDR_fam"/>
</dbReference>
<dbReference type="FunFam" id="3.40.50.720:FF:000054">
    <property type="entry name" value="Enoyl-[acyl-carrier-protein] reductase [NADH]"/>
    <property type="match status" value="1"/>
</dbReference>
<dbReference type="SUPFAM" id="SSF51735">
    <property type="entry name" value="NAD(P)-binding Rossmann-fold domains"/>
    <property type="match status" value="1"/>
</dbReference>
<dbReference type="InterPro" id="IPR014358">
    <property type="entry name" value="Enoyl-ACP_Rdtase_NADH"/>
</dbReference>
<evidence type="ECO:0000256" key="8">
    <source>
        <dbReference type="ARBA" id="ARBA00023160"/>
    </source>
</evidence>
<keyword evidence="8" id="KW-0275">Fatty acid biosynthesis</keyword>
<protein>
    <recommendedName>
        <fullName evidence="10">Enoyl-[acyl-carrier-protein] reductase (NADH)</fullName>
    </recommendedName>
</protein>
<evidence type="ECO:0000256" key="7">
    <source>
        <dbReference type="ARBA" id="ARBA00023098"/>
    </source>
</evidence>
<dbReference type="Gene3D" id="3.40.50.720">
    <property type="entry name" value="NAD(P)-binding Rossmann-like Domain"/>
    <property type="match status" value="1"/>
</dbReference>
<reference evidence="9" key="1">
    <citation type="submission" date="2018-05" db="EMBL/GenBank/DDBJ databases">
        <authorList>
            <person name="Lanie J.A."/>
            <person name="Ng W.-L."/>
            <person name="Kazmierczak K.M."/>
            <person name="Andrzejewski T.M."/>
            <person name="Davidsen T.M."/>
            <person name="Wayne K.J."/>
            <person name="Tettelin H."/>
            <person name="Glass J.I."/>
            <person name="Rusch D."/>
            <person name="Podicherti R."/>
            <person name="Tsui H.-C.T."/>
            <person name="Winkler M.E."/>
        </authorList>
    </citation>
    <scope>NUCLEOTIDE SEQUENCE</scope>
</reference>
<dbReference type="GO" id="GO:0004318">
    <property type="term" value="F:enoyl-[acyl-carrier-protein] reductase (NADH) activity"/>
    <property type="evidence" value="ECO:0007669"/>
    <property type="project" value="InterPro"/>
</dbReference>
<dbReference type="CDD" id="cd05372">
    <property type="entry name" value="ENR_SDR"/>
    <property type="match status" value="1"/>
</dbReference>
<evidence type="ECO:0000313" key="9">
    <source>
        <dbReference type="EMBL" id="SVA01475.1"/>
    </source>
</evidence>
<comment type="pathway">
    <text evidence="1">Lipid metabolism.</text>
</comment>
<dbReference type="InterPro" id="IPR036291">
    <property type="entry name" value="NAD(P)-bd_dom_sf"/>
</dbReference>
<keyword evidence="4" id="KW-0276">Fatty acid metabolism</keyword>
<dbReference type="PIRSF" id="PIRSF000094">
    <property type="entry name" value="Enoyl-ACP_rdct"/>
    <property type="match status" value="1"/>
</dbReference>
<dbReference type="AlphaFoldDB" id="A0A381SBK3"/>
<dbReference type="PANTHER" id="PTHR43159:SF2">
    <property type="entry name" value="ENOYL-[ACYL-CARRIER-PROTEIN] REDUCTASE [NADH], CHLOROPLASTIC"/>
    <property type="match status" value="1"/>
</dbReference>
<evidence type="ECO:0008006" key="10">
    <source>
        <dbReference type="Google" id="ProtNLM"/>
    </source>
</evidence>
<evidence type="ECO:0000256" key="4">
    <source>
        <dbReference type="ARBA" id="ARBA00022832"/>
    </source>
</evidence>
<gene>
    <name evidence="9" type="ORF">METZ01_LOCUS54329</name>
</gene>
<proteinExistence type="inferred from homology"/>
<evidence type="ECO:0000256" key="6">
    <source>
        <dbReference type="ARBA" id="ARBA00023027"/>
    </source>
</evidence>
<evidence type="ECO:0000256" key="5">
    <source>
        <dbReference type="ARBA" id="ARBA00023002"/>
    </source>
</evidence>